<feature type="transmembrane region" description="Helical" evidence="5">
    <location>
        <begin position="6"/>
        <end position="26"/>
    </location>
</feature>
<evidence type="ECO:0000313" key="7">
    <source>
        <dbReference type="Proteomes" id="UP000193560"/>
    </source>
</evidence>
<feature type="transmembrane region" description="Helical" evidence="5">
    <location>
        <begin position="437"/>
        <end position="458"/>
    </location>
</feature>
<dbReference type="PANTHER" id="PTHR31794">
    <property type="entry name" value="AUXIN EFFLUX TRANSPORTER FAMILY PROTEIN (EUROFUNG)"/>
    <property type="match status" value="1"/>
</dbReference>
<evidence type="ECO:0000256" key="4">
    <source>
        <dbReference type="ARBA" id="ARBA00023136"/>
    </source>
</evidence>
<feature type="transmembrane region" description="Helical" evidence="5">
    <location>
        <begin position="276"/>
        <end position="295"/>
    </location>
</feature>
<dbReference type="OrthoDB" id="191139at2759"/>
<keyword evidence="7" id="KW-1185">Reference proteome</keyword>
<dbReference type="GO" id="GO:0016020">
    <property type="term" value="C:membrane"/>
    <property type="evidence" value="ECO:0007669"/>
    <property type="project" value="UniProtKB-SubCell"/>
</dbReference>
<feature type="transmembrane region" description="Helical" evidence="5">
    <location>
        <begin position="69"/>
        <end position="90"/>
    </location>
</feature>
<dbReference type="Pfam" id="PF03547">
    <property type="entry name" value="Mem_trans"/>
    <property type="match status" value="1"/>
</dbReference>
<name>A0A1X2I206_9FUNG</name>
<dbReference type="PANTHER" id="PTHR31794:SF2">
    <property type="entry name" value="AUXIN EFFLUX TRANSPORTER FAMILY PROTEIN (EUROFUNG)"/>
    <property type="match status" value="1"/>
</dbReference>
<evidence type="ECO:0000313" key="6">
    <source>
        <dbReference type="EMBL" id="ORZ06714.1"/>
    </source>
</evidence>
<dbReference type="InterPro" id="IPR004776">
    <property type="entry name" value="Mem_transp_PIN-like"/>
</dbReference>
<feature type="transmembrane region" description="Helical" evidence="5">
    <location>
        <begin position="145"/>
        <end position="165"/>
    </location>
</feature>
<protein>
    <submittedName>
        <fullName evidence="6">Auxin efflux carrier</fullName>
    </submittedName>
</protein>
<evidence type="ECO:0000256" key="5">
    <source>
        <dbReference type="SAM" id="Phobius"/>
    </source>
</evidence>
<feature type="transmembrane region" description="Helical" evidence="5">
    <location>
        <begin position="38"/>
        <end position="57"/>
    </location>
</feature>
<evidence type="ECO:0000256" key="1">
    <source>
        <dbReference type="ARBA" id="ARBA00004141"/>
    </source>
</evidence>
<keyword evidence="3 5" id="KW-1133">Transmembrane helix</keyword>
<proteinExistence type="predicted"/>
<dbReference type="EMBL" id="MCGE01000038">
    <property type="protein sequence ID" value="ORZ06714.1"/>
    <property type="molecule type" value="Genomic_DNA"/>
</dbReference>
<evidence type="ECO:0000256" key="3">
    <source>
        <dbReference type="ARBA" id="ARBA00022989"/>
    </source>
</evidence>
<feature type="transmembrane region" description="Helical" evidence="5">
    <location>
        <begin position="400"/>
        <end position="417"/>
    </location>
</feature>
<comment type="subcellular location">
    <subcellularLocation>
        <location evidence="1">Membrane</location>
        <topology evidence="1">Multi-pass membrane protein</topology>
    </subcellularLocation>
</comment>
<feature type="transmembrane region" description="Helical" evidence="5">
    <location>
        <begin position="364"/>
        <end position="388"/>
    </location>
</feature>
<dbReference type="AlphaFoldDB" id="A0A1X2I206"/>
<dbReference type="Proteomes" id="UP000193560">
    <property type="component" value="Unassembled WGS sequence"/>
</dbReference>
<evidence type="ECO:0000256" key="2">
    <source>
        <dbReference type="ARBA" id="ARBA00022692"/>
    </source>
</evidence>
<reference evidence="6 7" key="1">
    <citation type="submission" date="2016-07" db="EMBL/GenBank/DDBJ databases">
        <title>Pervasive Adenine N6-methylation of Active Genes in Fungi.</title>
        <authorList>
            <consortium name="DOE Joint Genome Institute"/>
            <person name="Mondo S.J."/>
            <person name="Dannebaum R.O."/>
            <person name="Kuo R.C."/>
            <person name="Labutti K."/>
            <person name="Haridas S."/>
            <person name="Kuo A."/>
            <person name="Salamov A."/>
            <person name="Ahrendt S.R."/>
            <person name="Lipzen A."/>
            <person name="Sullivan W."/>
            <person name="Andreopoulos W.B."/>
            <person name="Clum A."/>
            <person name="Lindquist E."/>
            <person name="Daum C."/>
            <person name="Ramamoorthy G.K."/>
            <person name="Gryganskyi A."/>
            <person name="Culley D."/>
            <person name="Magnuson J.K."/>
            <person name="James T.Y."/>
            <person name="O'Malley M.A."/>
            <person name="Stajich J.E."/>
            <person name="Spatafora J.W."/>
            <person name="Visel A."/>
            <person name="Grigoriev I.V."/>
        </authorList>
    </citation>
    <scope>NUCLEOTIDE SEQUENCE [LARGE SCALE GENOMIC DNA]</scope>
    <source>
        <strain evidence="6 7">NRRL 1336</strain>
    </source>
</reference>
<feature type="transmembrane region" description="Helical" evidence="5">
    <location>
        <begin position="102"/>
        <end position="125"/>
    </location>
</feature>
<comment type="caution">
    <text evidence="6">The sequence shown here is derived from an EMBL/GenBank/DDBJ whole genome shotgun (WGS) entry which is preliminary data.</text>
</comment>
<accession>A0A1X2I206</accession>
<dbReference type="GO" id="GO:0005783">
    <property type="term" value="C:endoplasmic reticulum"/>
    <property type="evidence" value="ECO:0007669"/>
    <property type="project" value="TreeGrafter"/>
</dbReference>
<keyword evidence="4 5" id="KW-0472">Membrane</keyword>
<organism evidence="6 7">
    <name type="scientific">Absidia repens</name>
    <dbReference type="NCBI Taxonomy" id="90262"/>
    <lineage>
        <taxon>Eukaryota</taxon>
        <taxon>Fungi</taxon>
        <taxon>Fungi incertae sedis</taxon>
        <taxon>Mucoromycota</taxon>
        <taxon>Mucoromycotina</taxon>
        <taxon>Mucoromycetes</taxon>
        <taxon>Mucorales</taxon>
        <taxon>Cunninghamellaceae</taxon>
        <taxon>Absidia</taxon>
    </lineage>
</organism>
<gene>
    <name evidence="6" type="ORF">BCR42DRAFT_427067</name>
</gene>
<dbReference type="STRING" id="90262.A0A1X2I206"/>
<sequence>MLELVISALQAILQVITIVLFGVILTKTGHFDSSKQKWLSRLNLTFFTPCLLFSNIASTISLEKLVTLWPIPVFFCAFILVSWLAALWMLRLLRIQGDHRQFVIACTMFCNTNSLPIAIITSLAFSEAGHLLYWCADDTQQDVAARGVAYTIFYAMFCNIVRWSYGYHLLQQPQTAHDDDRDFKQQQQQQHLRYPEYSTTAPTTRYDTQYIEVDNELTPAPSSMSKSAHETSPLLPICHNSTDTLSSLRYQTLPCWIGLQIKAAALIFHANMSPPLYAALLGLVVGLSPVQPLLFNKHAFLYPSVTKAVQSCGKVAVPLILVCLGSQLTFIAKEKKQQQQQQQSISHRSSFYDHSSSSFSSRRAVVASLVARMMIAPLLVIGIVLACLKYTAIDLLQDPVFVVALIILGCTPTAINLSQISQVSEVFEEEMLQVLFWSYGVICVPVMTAIVFIALKIVEK</sequence>
<keyword evidence="2 5" id="KW-0812">Transmembrane</keyword>
<dbReference type="GO" id="GO:0055085">
    <property type="term" value="P:transmembrane transport"/>
    <property type="evidence" value="ECO:0007669"/>
    <property type="project" value="InterPro"/>
</dbReference>